<dbReference type="InterPro" id="IPR029063">
    <property type="entry name" value="SAM-dependent_MTases_sf"/>
</dbReference>
<feature type="transmembrane region" description="Helical" evidence="8">
    <location>
        <begin position="2645"/>
        <end position="2670"/>
    </location>
</feature>
<reference evidence="12 13" key="1">
    <citation type="submission" date="2016-02" db="EMBL/GenBank/DDBJ databases">
        <title>Genome analysis of coral dinoflagellate symbionts highlights evolutionary adaptations to a symbiotic lifestyle.</title>
        <authorList>
            <person name="Aranda M."/>
            <person name="Li Y."/>
            <person name="Liew Y.J."/>
            <person name="Baumgarten S."/>
            <person name="Simakov O."/>
            <person name="Wilson M."/>
            <person name="Piel J."/>
            <person name="Ashoor H."/>
            <person name="Bougouffa S."/>
            <person name="Bajic V.B."/>
            <person name="Ryu T."/>
            <person name="Ravasi T."/>
            <person name="Bayer T."/>
            <person name="Micklem G."/>
            <person name="Kim H."/>
            <person name="Bhak J."/>
            <person name="Lajeunesse T.C."/>
            <person name="Voolstra C.R."/>
        </authorList>
    </citation>
    <scope>NUCLEOTIDE SEQUENCE [LARGE SCALE GENOMIC DNA]</scope>
    <source>
        <strain evidence="12 13">CCMP2467</strain>
    </source>
</reference>
<dbReference type="InterPro" id="IPR020103">
    <property type="entry name" value="PsdUridine_synth_cat_dom_sf"/>
</dbReference>
<dbReference type="GO" id="GO:0003729">
    <property type="term" value="F:mRNA binding"/>
    <property type="evidence" value="ECO:0007669"/>
    <property type="project" value="TreeGrafter"/>
</dbReference>
<feature type="transmembrane region" description="Helical" evidence="8">
    <location>
        <begin position="640"/>
        <end position="656"/>
    </location>
</feature>
<evidence type="ECO:0000256" key="3">
    <source>
        <dbReference type="ARBA" id="ARBA00022692"/>
    </source>
</evidence>
<dbReference type="InterPro" id="IPR013122">
    <property type="entry name" value="PKD1_2_channel"/>
</dbReference>
<feature type="repeat" description="PPR" evidence="6">
    <location>
        <begin position="1262"/>
        <end position="1296"/>
    </location>
</feature>
<dbReference type="InterPro" id="IPR002885">
    <property type="entry name" value="PPR_rpt"/>
</dbReference>
<feature type="region of interest" description="Disordered" evidence="7">
    <location>
        <begin position="433"/>
        <end position="521"/>
    </location>
</feature>
<dbReference type="Proteomes" id="UP000186817">
    <property type="component" value="Unassembled WGS sequence"/>
</dbReference>
<dbReference type="InterPro" id="IPR006145">
    <property type="entry name" value="PsdUridine_synth_RsuA/RluA"/>
</dbReference>
<dbReference type="SUPFAM" id="SSF55120">
    <property type="entry name" value="Pseudouridine synthase"/>
    <property type="match status" value="1"/>
</dbReference>
<comment type="caution">
    <text evidence="12">The sequence shown here is derived from an EMBL/GenBank/DDBJ whole genome shotgun (WGS) entry which is preliminary data.</text>
</comment>
<feature type="transmembrane region" description="Helical" evidence="8">
    <location>
        <begin position="918"/>
        <end position="940"/>
    </location>
</feature>
<evidence type="ECO:0000259" key="11">
    <source>
        <dbReference type="Pfam" id="PF20519"/>
    </source>
</evidence>
<dbReference type="PROSITE" id="PS51375">
    <property type="entry name" value="PPR"/>
    <property type="match status" value="3"/>
</dbReference>
<keyword evidence="13" id="KW-1185">Reference proteome</keyword>
<dbReference type="NCBIfam" id="TIGR00756">
    <property type="entry name" value="PPR"/>
    <property type="match status" value="1"/>
</dbReference>
<evidence type="ECO:0000313" key="13">
    <source>
        <dbReference type="Proteomes" id="UP000186817"/>
    </source>
</evidence>
<comment type="subcellular location">
    <subcellularLocation>
        <location evidence="1">Membrane</location>
        <topology evidence="1">Multi-pass membrane protein</topology>
    </subcellularLocation>
</comment>
<dbReference type="Gene3D" id="3.40.50.150">
    <property type="entry name" value="Vaccinia Virus protein VP39"/>
    <property type="match status" value="1"/>
</dbReference>
<feature type="region of interest" description="Disordered" evidence="7">
    <location>
        <begin position="2310"/>
        <end position="2343"/>
    </location>
</feature>
<feature type="domain" description="Polycystin cation channel PKD1/PKD2" evidence="10">
    <location>
        <begin position="2585"/>
        <end position="2738"/>
    </location>
</feature>
<organism evidence="12 13">
    <name type="scientific">Symbiodinium microadriaticum</name>
    <name type="common">Dinoflagellate</name>
    <name type="synonym">Zooxanthella microadriatica</name>
    <dbReference type="NCBI Taxonomy" id="2951"/>
    <lineage>
        <taxon>Eukaryota</taxon>
        <taxon>Sar</taxon>
        <taxon>Alveolata</taxon>
        <taxon>Dinophyceae</taxon>
        <taxon>Suessiales</taxon>
        <taxon>Symbiodiniaceae</taxon>
        <taxon>Symbiodinium</taxon>
    </lineage>
</organism>
<feature type="domain" description="Pseudouridine synthase RsuA/RluA-like" evidence="9">
    <location>
        <begin position="1685"/>
        <end position="1837"/>
    </location>
</feature>
<evidence type="ECO:0000259" key="10">
    <source>
        <dbReference type="Pfam" id="PF08016"/>
    </source>
</evidence>
<evidence type="ECO:0000256" key="4">
    <source>
        <dbReference type="ARBA" id="ARBA00022989"/>
    </source>
</evidence>
<name>A0A1Q9C5N2_SYMMI</name>
<comment type="similarity">
    <text evidence="2">Belongs to the polycystin family.</text>
</comment>
<dbReference type="SUPFAM" id="SSF53335">
    <property type="entry name" value="S-adenosyl-L-methionine-dependent methyltransferases"/>
    <property type="match status" value="1"/>
</dbReference>
<proteinExistence type="inferred from homology"/>
<dbReference type="GO" id="GO:0016020">
    <property type="term" value="C:membrane"/>
    <property type="evidence" value="ECO:0007669"/>
    <property type="project" value="UniProtKB-SubCell"/>
</dbReference>
<dbReference type="InterPro" id="IPR011990">
    <property type="entry name" value="TPR-like_helical_dom_sf"/>
</dbReference>
<feature type="repeat" description="PPR" evidence="6">
    <location>
        <begin position="1433"/>
        <end position="1467"/>
    </location>
</feature>
<evidence type="ECO:0000256" key="2">
    <source>
        <dbReference type="ARBA" id="ARBA00007200"/>
    </source>
</evidence>
<dbReference type="OrthoDB" id="444119at2759"/>
<sequence>MAERDDMSSLAWTGILAGGVFAAAALGLYQHGKYQKKAHVTGFHQFYCVGEACDAAQRDGRMRNVQMSGESYTDEPLTSQVGAPALAALRRKVVKSEEYEWRKGSKIYERREVTDQQGQKHIKEVDTGRREQGEWIPQVRFREVEKNTLIAPTGVCFRQLGAVSSNWQLSATPQICLNLANFDVNRLLQCQPETRTFEPQEMVQGGVSVNVNVNSGSTSRPPRPANRVLGVETRERVLPVGQEIHALGDVVWRYRASIKGMQGGGGSMAVLQPSQAGPFGFAYGSRDDVLLKKATCSQHPSCTVEAIAMRNGTANFELTLVAAATAGGIMAHDEDGPLSFLDRLLEEERHSNLHLGDVRFWKHLEHMDSSHIYRTKSLEYKTMKLMFCESFRLAQNRFSWYVFRVMFKKTKQPEHIVGHRLLGVNAKRDPLLDEKLGSNKRSRLEDGSSSVIYKETPDEKKARLQAERQAEKDLKAQSRKGGLGPSKASILGLPEPEEAEEDANEAATPATRVPLSQKEAKSTLASFRERLRGSKLPEQAAAAETRHRAELEAETAKALAANEKKVTAKEEKSGPPDADERLTMNDIWKAGEGDDEDGSAGDWLGGDGLKFHTTADKAFSMANKRFKDADGPDVAANREGVFFALFLFVLTTYLISEKAGDLYSSRRQQLDYWGGCTMQATTRNCKINDVKGIPSLLQWLRDDFVPLAFTDRTEYPSVVMSPSVFRLQDGTMHWTPRYVGDTQTSVLIGTIRMRQVRVQYSQACSILDELNDIGVTDCFADYSDAVQSRLPWAPAWTPIHLKDHYQFRSANVTEQREFVGRYAVYPGDGFVLDLGLNLTGAQTRMLELEYWKWLDFRTRAFMIELNTINPNVNSFVHSRILFEFPAAGGVLIRQEAFPFRAVQLSLALMAADDFGGSFVYLVLTCGFSILFAIYNIWLIYKNGARFFTYFWSNVDLLSLVAVKEHGKNSRWQQAVFLAEQRQPIPFDTCSAVIGACGNGLQWQMALLFLGKHLRQSPSLNAYICVAAINAVSKVSQWRRASLILRMMQADSLPANLYAYSAALSAMQKAARWKEALDILADAAKRTVQRNVVAVNAAVSACAAAGAWEQAGRLLEELASEDQADQITFNAFMHALSHGAQWQLALSSFAELPVQHVENNARTVVAVMTACQRAERWQHALQIFQSCDTQAVQRNLVTYNAAVSSCAAGSNWQLALAAVVFPEGQPRADIITFNAAMDALANAGQWERTLQLLMHLRQHVRPSLVTYNTVLAACERSGHWECALHVFYRLDHVGMQADTISFNTLISTCSRASRWQDGVMLLELMRVAGLAEDTMLGTGIIKGCASCAQWQWALHVLGSYRERADLGLYSACISACQKGSAWQTAACLFSRIQGSDLRVDAVALNSLISAFEAAGEWERLVSTLAEPGALSLADSRTCAPALCACLRSGSWSLAVSLWQSFRQMGLRPDIVAMDSVISACASSEMWALGRFFLLESEGMPSRSPLQFLWALAELGISDKSVIASACREVYLSFHSSRWTADDVALYGWSAAMLGVSCASLSKSIAELALSPDAFSPRQLAELALLQEPELVAMSQASAQKLLFSEQLSFAEHGLFVLAVLRASWLCDLLRGDFLASVRAVLRQVGRSMDTSVPVAPELPRHARPAHSEAQLTAGQPLLWEHSVDSAVVYKPANWEVYGRHTKLQLADFVRATLGVKPIFEDVEHNYGFLHRLDVPSSGLILLAKTYEAWYDLQVQLYAGEIGREYRVLCHGWVPSSLREVRARQREGVLEPTMSGGRGKASITRTEVLKRLGCHVAITQLSVEILTGRKHQIRSHFAHIGHPTIRDGLYSSASTFKADLVFCARNWLHRHKLSFRDPEGLRHDVCCPLPSDFSDDWASGSKCWTFAMKLYALGDALSYLLDLLPNTLSQAVNNTDSCQFHSGGHGAVRVSIASDNVRSLIFDDDPGYVEASVACTGSKPHLLRWPWSKAPEHLSCEDPAVRDKYRREAPNIDKTDWPVQWVPWLEQCRTRPQKILFLGLGGGYYQSYLASQCPASSTLTLENNSTIVEAARDFFGFQGDVMLADATSGMKHLLKHGEKFDAVISDLGQRQLESRDLKLAQKLLRPDQQVPQFGLPNLWEMGKLMDLRQSSSAKGRSSGGRGGRSQLQLFFLVVDNRDEPLISPFQNWPVDEIMSNAASPINVPTERPGYGCSVFANSTLQGIKESVKVPTLSALAALDSLYHGVITAESFANCCTWSGPSTRAHCWRHAWMVLINAGPEIWLTESHIPGTDVRPNFRSIRLLASLHCHSLPSMSERSPGARWPRSSQWDPPSNEDGDHDRGSEPSLIRSANQQLAAFAIENLNIHKGGRSVEHDRPCERLKSRVGQSSACIGVPAEEDFHLRSRSRLHVNPLHFVRQEALAHRSHDEGQAVEEAVRHAARELGTSAGSAIADVPASAQQLYDQRVSELQGEGQFTEAESARRGDQHDQDGRDWACDRGGGQQLYTDVGTNVVRGTFLFQWCYGGLRKHEMKLDKMMDYFVDVSAAAERDGHCTYYAAQKAESEPVWAWMLLLKIQIFQVADTLPNLTPDVISDPEMFYPIGTLVPNMELVMGLQALLGLITWLRVLKYLTLSRTFLPFVRVFERCFIALIKYSALLSVALFGFAVAIYIGFGTEAGIYNSIWSTFVAVAVAPAGGVDLGPVTDKNNSLVAPIILFSYIIVVVLLVLTTFNAIQIDSYSVTTYELSTLKRHKAPGAGGDPTIIFIWTYLNALKGVKLVGKAWSGIPVMVPASFAAP</sequence>
<dbReference type="Gene3D" id="1.25.40.10">
    <property type="entry name" value="Tetratricopeptide repeat domain"/>
    <property type="match status" value="4"/>
</dbReference>
<dbReference type="Pfam" id="PF20519">
    <property type="entry name" value="Polycystin_dom"/>
    <property type="match status" value="1"/>
</dbReference>
<keyword evidence="5 8" id="KW-0472">Membrane</keyword>
<evidence type="ECO:0000313" key="12">
    <source>
        <dbReference type="EMBL" id="OLP78205.1"/>
    </source>
</evidence>
<dbReference type="PANTHER" id="PTHR47938">
    <property type="entry name" value="RESPIRATORY COMPLEX I CHAPERONE (CIA84), PUTATIVE (AFU_ORTHOLOGUE AFUA_2G06020)-RELATED"/>
    <property type="match status" value="1"/>
</dbReference>
<keyword evidence="3 8" id="KW-0812">Transmembrane</keyword>
<evidence type="ECO:0000256" key="6">
    <source>
        <dbReference type="PROSITE-ProRule" id="PRU00708"/>
    </source>
</evidence>
<dbReference type="GO" id="GO:0009982">
    <property type="term" value="F:pseudouridine synthase activity"/>
    <property type="evidence" value="ECO:0007669"/>
    <property type="project" value="InterPro"/>
</dbReference>
<dbReference type="Pfam" id="PF13812">
    <property type="entry name" value="PPR_3"/>
    <property type="match status" value="1"/>
</dbReference>
<dbReference type="PANTHER" id="PTHR47938:SF35">
    <property type="entry name" value="PENTATRICOPEPTIDE REPEAT-CONTAINING PROTEIN 4, MITOCHONDRIAL-RELATED"/>
    <property type="match status" value="1"/>
</dbReference>
<dbReference type="Pfam" id="PF08016">
    <property type="entry name" value="PKD_channel"/>
    <property type="match status" value="1"/>
</dbReference>
<feature type="compositionally biased region" description="Basic and acidic residues" evidence="7">
    <location>
        <begin position="455"/>
        <end position="476"/>
    </location>
</feature>
<feature type="region of interest" description="Disordered" evidence="7">
    <location>
        <begin position="2471"/>
        <end position="2490"/>
    </location>
</feature>
<evidence type="ECO:0000256" key="1">
    <source>
        <dbReference type="ARBA" id="ARBA00004141"/>
    </source>
</evidence>
<feature type="domain" description="Polycystin" evidence="11">
    <location>
        <begin position="743"/>
        <end position="893"/>
    </location>
</feature>
<feature type="compositionally biased region" description="Basic and acidic residues" evidence="7">
    <location>
        <begin position="2477"/>
        <end position="2490"/>
    </location>
</feature>
<dbReference type="Pfam" id="PF00849">
    <property type="entry name" value="PseudoU_synth_2"/>
    <property type="match status" value="1"/>
</dbReference>
<accession>A0A1Q9C5N2</accession>
<feature type="compositionally biased region" description="Basic and acidic residues" evidence="7">
    <location>
        <begin position="433"/>
        <end position="446"/>
    </location>
</feature>
<dbReference type="GO" id="GO:0001522">
    <property type="term" value="P:pseudouridine synthesis"/>
    <property type="evidence" value="ECO:0007669"/>
    <property type="project" value="InterPro"/>
</dbReference>
<feature type="transmembrane region" description="Helical" evidence="8">
    <location>
        <begin position="2608"/>
        <end position="2625"/>
    </location>
</feature>
<evidence type="ECO:0000256" key="8">
    <source>
        <dbReference type="SAM" id="Phobius"/>
    </source>
</evidence>
<keyword evidence="4 8" id="KW-1133">Transmembrane helix</keyword>
<feature type="transmembrane region" description="Helical" evidence="8">
    <location>
        <begin position="2707"/>
        <end position="2728"/>
    </location>
</feature>
<evidence type="ECO:0000259" key="9">
    <source>
        <dbReference type="Pfam" id="PF00849"/>
    </source>
</evidence>
<dbReference type="InterPro" id="IPR046791">
    <property type="entry name" value="Polycystin_dom"/>
</dbReference>
<dbReference type="EMBL" id="LSRX01001646">
    <property type="protein sequence ID" value="OLP78205.1"/>
    <property type="molecule type" value="Genomic_DNA"/>
</dbReference>
<gene>
    <name evidence="12" type="ORF">AK812_SmicGene41645</name>
</gene>
<evidence type="ECO:0000256" key="5">
    <source>
        <dbReference type="ARBA" id="ARBA00023136"/>
    </source>
</evidence>
<protein>
    <submittedName>
        <fullName evidence="12">Pentatricopeptide repeat-containing protein, chloroplastic</fullName>
    </submittedName>
</protein>
<feature type="repeat" description="PPR" evidence="6">
    <location>
        <begin position="1297"/>
        <end position="1331"/>
    </location>
</feature>
<feature type="compositionally biased region" description="Acidic residues" evidence="7">
    <location>
        <begin position="495"/>
        <end position="504"/>
    </location>
</feature>
<evidence type="ECO:0000256" key="7">
    <source>
        <dbReference type="SAM" id="MobiDB-lite"/>
    </source>
</evidence>
<dbReference type="CDD" id="cd02869">
    <property type="entry name" value="PseudoU_synth_RluA_like"/>
    <property type="match status" value="1"/>
</dbReference>
<dbReference type="Gene3D" id="3.30.2350.10">
    <property type="entry name" value="Pseudouridine synthase"/>
    <property type="match status" value="1"/>
</dbReference>